<dbReference type="OrthoDB" id="2423964at2759"/>
<dbReference type="SUPFAM" id="SSF55186">
    <property type="entry name" value="ThrRS/AlaRS common domain"/>
    <property type="match status" value="1"/>
</dbReference>
<dbReference type="GO" id="GO:0005524">
    <property type="term" value="F:ATP binding"/>
    <property type="evidence" value="ECO:0007669"/>
    <property type="project" value="UniProtKB-KW"/>
</dbReference>
<dbReference type="PANTHER" id="PTHR11777:SF9">
    <property type="entry name" value="ALANINE--TRNA LIGASE, CYTOPLASMIC"/>
    <property type="match status" value="1"/>
</dbReference>
<keyword evidence="7" id="KW-0547">Nucleotide-binding</keyword>
<dbReference type="SUPFAM" id="SSF101353">
    <property type="entry name" value="Putative anticodon-binding domain of alanyl-tRNA synthetase (AlaRS)"/>
    <property type="match status" value="1"/>
</dbReference>
<dbReference type="InterPro" id="IPR012947">
    <property type="entry name" value="tRNA_SAD"/>
</dbReference>
<protein>
    <recommendedName>
        <fullName evidence="3">Alanine--tRNA ligase</fullName>
        <ecNumber evidence="2">6.1.1.7</ecNumber>
    </recommendedName>
    <alternativeName>
        <fullName evidence="13">Alanyl-tRNA synthetase</fullName>
    </alternativeName>
</protein>
<keyword evidence="5 17" id="KW-0436">Ligase</keyword>
<evidence type="ECO:0000313" key="17">
    <source>
        <dbReference type="RefSeq" id="XP_052123304.1"/>
    </source>
</evidence>
<dbReference type="Gene3D" id="2.40.30.130">
    <property type="match status" value="1"/>
</dbReference>
<evidence type="ECO:0000313" key="16">
    <source>
        <dbReference type="Proteomes" id="UP000504606"/>
    </source>
</evidence>
<dbReference type="Gene3D" id="3.30.930.10">
    <property type="entry name" value="Bira Bifunctional Protein, Domain 2"/>
    <property type="match status" value="1"/>
</dbReference>
<dbReference type="RefSeq" id="XP_052123304.1">
    <property type="nucleotide sequence ID" value="XM_052267344.1"/>
</dbReference>
<evidence type="ECO:0000256" key="10">
    <source>
        <dbReference type="ARBA" id="ARBA00022884"/>
    </source>
</evidence>
<evidence type="ECO:0000259" key="15">
    <source>
        <dbReference type="PROSITE" id="PS50860"/>
    </source>
</evidence>
<dbReference type="GO" id="GO:0004813">
    <property type="term" value="F:alanine-tRNA ligase activity"/>
    <property type="evidence" value="ECO:0007669"/>
    <property type="project" value="UniProtKB-EC"/>
</dbReference>
<dbReference type="InterPro" id="IPR045864">
    <property type="entry name" value="aa-tRNA-synth_II/BPL/LPL"/>
</dbReference>
<dbReference type="InterPro" id="IPR018163">
    <property type="entry name" value="Thr/Ala-tRNA-synth_IIc_edit"/>
</dbReference>
<proteinExistence type="inferred from homology"/>
<keyword evidence="8" id="KW-0862">Zinc</keyword>
<dbReference type="NCBIfam" id="TIGR00344">
    <property type="entry name" value="alaS"/>
    <property type="match status" value="1"/>
</dbReference>
<dbReference type="Gene3D" id="3.30.980.10">
    <property type="entry name" value="Threonyl-trna Synthetase, Chain A, domain 2"/>
    <property type="match status" value="1"/>
</dbReference>
<dbReference type="InterPro" id="IPR009000">
    <property type="entry name" value="Transl_B-barrel_sf"/>
</dbReference>
<dbReference type="GO" id="GO:0006419">
    <property type="term" value="P:alanyl-tRNA aminoacylation"/>
    <property type="evidence" value="ECO:0007669"/>
    <property type="project" value="InterPro"/>
</dbReference>
<dbReference type="InterPro" id="IPR018165">
    <property type="entry name" value="Ala-tRNA-synth_IIc_core"/>
</dbReference>
<keyword evidence="10" id="KW-0694">RNA-binding</keyword>
<evidence type="ECO:0000256" key="6">
    <source>
        <dbReference type="ARBA" id="ARBA00022723"/>
    </source>
</evidence>
<dbReference type="GO" id="GO:0000049">
    <property type="term" value="F:tRNA binding"/>
    <property type="evidence" value="ECO:0007669"/>
    <property type="project" value="UniProtKB-KW"/>
</dbReference>
<comment type="similarity">
    <text evidence="1">Belongs to the class-II aminoacyl-tRNA synthetase family. Alax-L subfamily.</text>
</comment>
<comment type="catalytic activity">
    <reaction evidence="14">
        <text>tRNA(Ala) + L-alanine + ATP = L-alanyl-tRNA(Ala) + AMP + diphosphate</text>
        <dbReference type="Rhea" id="RHEA:12540"/>
        <dbReference type="Rhea" id="RHEA-COMP:9657"/>
        <dbReference type="Rhea" id="RHEA-COMP:9923"/>
        <dbReference type="ChEBI" id="CHEBI:30616"/>
        <dbReference type="ChEBI" id="CHEBI:33019"/>
        <dbReference type="ChEBI" id="CHEBI:57972"/>
        <dbReference type="ChEBI" id="CHEBI:78442"/>
        <dbReference type="ChEBI" id="CHEBI:78497"/>
        <dbReference type="ChEBI" id="CHEBI:456215"/>
        <dbReference type="EC" id="6.1.1.7"/>
    </reaction>
</comment>
<evidence type="ECO:0000256" key="9">
    <source>
        <dbReference type="ARBA" id="ARBA00022840"/>
    </source>
</evidence>
<dbReference type="GO" id="GO:0005739">
    <property type="term" value="C:mitochondrion"/>
    <property type="evidence" value="ECO:0007669"/>
    <property type="project" value="TreeGrafter"/>
</dbReference>
<dbReference type="InterPro" id="IPR018162">
    <property type="entry name" value="Ala-tRNA-ligase_IIc_anticod-bd"/>
</dbReference>
<dbReference type="EC" id="6.1.1.7" evidence="2"/>
<dbReference type="GO" id="GO:0002161">
    <property type="term" value="F:aminoacyl-tRNA deacylase activity"/>
    <property type="evidence" value="ECO:0007669"/>
    <property type="project" value="TreeGrafter"/>
</dbReference>
<dbReference type="FunFam" id="3.30.930.10:FF:000011">
    <property type="entry name" value="Alanine--tRNA ligase, cytoplasmic"/>
    <property type="match status" value="1"/>
</dbReference>
<evidence type="ECO:0000256" key="5">
    <source>
        <dbReference type="ARBA" id="ARBA00022598"/>
    </source>
</evidence>
<dbReference type="CTD" id="38595"/>
<dbReference type="CDD" id="cd00673">
    <property type="entry name" value="AlaRS_core"/>
    <property type="match status" value="1"/>
</dbReference>
<keyword evidence="9" id="KW-0067">ATP-binding</keyword>
<sequence length="1026" mass="115339">MDGWFKMFALRFKSRHSKRILHRLYSVDAPIASSFIRNRFIEYFVNENDHTHVRSCPLKPISDDTIPFVNAGMVQFKPVLLGQTLPPALKAANSQKCARVGGKHNDLDIVGSDGYHHTFFEMLGNWSFGDCNKLEACRMTWELLTGPFGINPNRLYVTYFAGDSSLSLEPDLETKDIWGQLGVEESHILPFGAKENFWEMGLVGPCGPCTEIHIDHIPNRRDAGARVNAGYSDLTELWNIVFIQFNRNLHGQLDLLNQSHIDTGMGFERLVAVLNGTQSNYDTDLFKPLMGAINKITGCPAYSGSFNEADEAFERDSAYRILSDHSRLLAVALADGVVPHQECKLRRVLRRSLNVTHKVFNSNVNLLVELTNHVADSLHSSFPEIGRNLSKVHRVIRDEAAIYSSLKQEFPKHWMQAVKEKPELESLLEIGSNRSALAAAYRKMTSNKTSEVTPALAFHFFESHGMSTELIAEMAKMLGKKFDIDSYDNKLETIKYQSKVASATGKTQDKLVRILSSAKIPPTNDTFKYDFDLYNDIYSFPSVSAKVVGLLVNGELKHEASGGTECGVILDRTNFYHSAGGQLSDEGEILFSTGIKGRSLSVKEVTKVGAHVIHFGNLNGSLSLGEEVLTEIHEANRMNSMKNHTLAHLINGEMQRLFDAPHQEKCVVQHQYLKMTYSLHGEEFTAEDARKLEEAIAHAITDELTVNRYTVNMWQIPPYTTLVPDETYPVENIHIIDIKRGKKIISREACCGTHVLNTKDIGKFCIVEVIKSKKTSVCAVSGLEATQAIANSHQLADTVTNFVKNVVKLEDGVKELEERMLGLSSVPAIKPYIEDIKRVQRNFIKIKKFIEENRTRFSYVTYDASAAALEEATTKIQNMARYISLLEVRRKAEGAKYLVHVMQLSDLLVKVPLQKYTRQVDVPVMLLALHKTELKVRCCVPKAYLTEEFNASKWMKEALSHIIELDNDADVAVPKSEGQTASMQSSVITFKTRIPARSKQERCWKASEACSKYAQLHVNVRTAKKI</sequence>
<dbReference type="PROSITE" id="PS50860">
    <property type="entry name" value="AA_TRNA_LIGASE_II_ALA"/>
    <property type="match status" value="1"/>
</dbReference>
<evidence type="ECO:0000256" key="7">
    <source>
        <dbReference type="ARBA" id="ARBA00022741"/>
    </source>
</evidence>
<dbReference type="Pfam" id="PF07973">
    <property type="entry name" value="tRNA_SAD"/>
    <property type="match status" value="1"/>
</dbReference>
<evidence type="ECO:0000256" key="12">
    <source>
        <dbReference type="ARBA" id="ARBA00023146"/>
    </source>
</evidence>
<gene>
    <name evidence="17" type="primary">LOC113205142</name>
</gene>
<dbReference type="PANTHER" id="PTHR11777">
    <property type="entry name" value="ALANYL-TRNA SYNTHETASE"/>
    <property type="match status" value="1"/>
</dbReference>
<evidence type="ECO:0000256" key="11">
    <source>
        <dbReference type="ARBA" id="ARBA00022917"/>
    </source>
</evidence>
<keyword evidence="11" id="KW-0648">Protein biosynthesis</keyword>
<name>A0A9C6WXS1_FRAOC</name>
<dbReference type="InterPro" id="IPR002318">
    <property type="entry name" value="Ala-tRNA-lgiase_IIc"/>
</dbReference>
<evidence type="ECO:0000256" key="13">
    <source>
        <dbReference type="ARBA" id="ARBA00032577"/>
    </source>
</evidence>
<evidence type="ECO:0000256" key="1">
    <source>
        <dbReference type="ARBA" id="ARBA00008429"/>
    </source>
</evidence>
<evidence type="ECO:0000256" key="8">
    <source>
        <dbReference type="ARBA" id="ARBA00022833"/>
    </source>
</evidence>
<evidence type="ECO:0000256" key="4">
    <source>
        <dbReference type="ARBA" id="ARBA00022555"/>
    </source>
</evidence>
<dbReference type="InterPro" id="IPR018164">
    <property type="entry name" value="Ala-tRNA-synth_IIc_N"/>
</dbReference>
<keyword evidence="4" id="KW-0820">tRNA-binding</keyword>
<evidence type="ECO:0000256" key="3">
    <source>
        <dbReference type="ARBA" id="ARBA00017959"/>
    </source>
</evidence>
<evidence type="ECO:0000256" key="14">
    <source>
        <dbReference type="ARBA" id="ARBA00048300"/>
    </source>
</evidence>
<keyword evidence="16" id="KW-1185">Reference proteome</keyword>
<dbReference type="SUPFAM" id="SSF55681">
    <property type="entry name" value="Class II aaRS and biotin synthetases"/>
    <property type="match status" value="1"/>
</dbReference>
<dbReference type="SUPFAM" id="SSF50447">
    <property type="entry name" value="Translation proteins"/>
    <property type="match status" value="1"/>
</dbReference>
<dbReference type="GO" id="GO:0046872">
    <property type="term" value="F:metal ion binding"/>
    <property type="evidence" value="ECO:0007669"/>
    <property type="project" value="UniProtKB-KW"/>
</dbReference>
<dbReference type="Proteomes" id="UP000504606">
    <property type="component" value="Unplaced"/>
</dbReference>
<dbReference type="InterPro" id="IPR050058">
    <property type="entry name" value="Ala-tRNA_ligase"/>
</dbReference>
<feature type="domain" description="Alanyl-transfer RNA synthetases family profile" evidence="15">
    <location>
        <begin position="31"/>
        <end position="768"/>
    </location>
</feature>
<organism evidence="16 17">
    <name type="scientific">Frankliniella occidentalis</name>
    <name type="common">Western flower thrips</name>
    <name type="synonym">Euthrips occidentalis</name>
    <dbReference type="NCBI Taxonomy" id="133901"/>
    <lineage>
        <taxon>Eukaryota</taxon>
        <taxon>Metazoa</taxon>
        <taxon>Ecdysozoa</taxon>
        <taxon>Arthropoda</taxon>
        <taxon>Hexapoda</taxon>
        <taxon>Insecta</taxon>
        <taxon>Pterygota</taxon>
        <taxon>Neoptera</taxon>
        <taxon>Paraneoptera</taxon>
        <taxon>Thysanoptera</taxon>
        <taxon>Terebrantia</taxon>
        <taxon>Thripoidea</taxon>
        <taxon>Thripidae</taxon>
        <taxon>Frankliniella</taxon>
    </lineage>
</organism>
<dbReference type="SMART" id="SM00863">
    <property type="entry name" value="tRNA_SAD"/>
    <property type="match status" value="1"/>
</dbReference>
<accession>A0A9C6WXS1</accession>
<evidence type="ECO:0000256" key="2">
    <source>
        <dbReference type="ARBA" id="ARBA00013168"/>
    </source>
</evidence>
<dbReference type="Pfam" id="PF01411">
    <property type="entry name" value="tRNA-synt_2c"/>
    <property type="match status" value="2"/>
</dbReference>
<dbReference type="AlphaFoldDB" id="A0A9C6WXS1"/>
<dbReference type="PRINTS" id="PR00980">
    <property type="entry name" value="TRNASYNTHALA"/>
</dbReference>
<keyword evidence="6" id="KW-0479">Metal-binding</keyword>
<keyword evidence="12" id="KW-0030">Aminoacyl-tRNA synthetase</keyword>
<dbReference type="GeneID" id="113205142"/>
<reference evidence="17" key="1">
    <citation type="submission" date="2025-08" db="UniProtKB">
        <authorList>
            <consortium name="RefSeq"/>
        </authorList>
    </citation>
    <scope>IDENTIFICATION</scope>
    <source>
        <tissue evidence="17">Whole organism</tissue>
    </source>
</reference>